<dbReference type="AlphaFoldDB" id="A0AAD9TXI7"/>
<accession>A0AAD9TXI7</accession>
<reference evidence="1" key="1">
    <citation type="journal article" date="2023" name="Plant J.">
        <title>Genome sequences and population genomics provide insights into the demographic history, inbreeding, and mutation load of two 'living fossil' tree species of Dipteronia.</title>
        <authorList>
            <person name="Feng Y."/>
            <person name="Comes H.P."/>
            <person name="Chen J."/>
            <person name="Zhu S."/>
            <person name="Lu R."/>
            <person name="Zhang X."/>
            <person name="Li P."/>
            <person name="Qiu J."/>
            <person name="Olsen K.M."/>
            <person name="Qiu Y."/>
        </authorList>
    </citation>
    <scope>NUCLEOTIDE SEQUENCE</scope>
    <source>
        <strain evidence="1">KIB01</strain>
    </source>
</reference>
<comment type="caution">
    <text evidence="1">The sequence shown here is derived from an EMBL/GenBank/DDBJ whole genome shotgun (WGS) entry which is preliminary data.</text>
</comment>
<evidence type="ECO:0000313" key="1">
    <source>
        <dbReference type="EMBL" id="KAK2643851.1"/>
    </source>
</evidence>
<keyword evidence="2" id="KW-1185">Reference proteome</keyword>
<dbReference type="EMBL" id="JANJYI010000006">
    <property type="protein sequence ID" value="KAK2643851.1"/>
    <property type="molecule type" value="Genomic_DNA"/>
</dbReference>
<sequence>MTSNQRDLDLEIPDLPTGGAIPTLRVPVSKLLNWVFVRSTAASPLSSIEDAKEFIASVEGPDVTEKLHRRCDGVQHFWRRFICDGF</sequence>
<gene>
    <name evidence="1" type="ORF">Ddye_019046</name>
</gene>
<organism evidence="1 2">
    <name type="scientific">Dipteronia dyeriana</name>
    <dbReference type="NCBI Taxonomy" id="168575"/>
    <lineage>
        <taxon>Eukaryota</taxon>
        <taxon>Viridiplantae</taxon>
        <taxon>Streptophyta</taxon>
        <taxon>Embryophyta</taxon>
        <taxon>Tracheophyta</taxon>
        <taxon>Spermatophyta</taxon>
        <taxon>Magnoliopsida</taxon>
        <taxon>eudicotyledons</taxon>
        <taxon>Gunneridae</taxon>
        <taxon>Pentapetalae</taxon>
        <taxon>rosids</taxon>
        <taxon>malvids</taxon>
        <taxon>Sapindales</taxon>
        <taxon>Sapindaceae</taxon>
        <taxon>Hippocastanoideae</taxon>
        <taxon>Acereae</taxon>
        <taxon>Dipteronia</taxon>
    </lineage>
</organism>
<protein>
    <submittedName>
        <fullName evidence="1">Uncharacterized protein</fullName>
    </submittedName>
</protein>
<proteinExistence type="predicted"/>
<name>A0AAD9TXI7_9ROSI</name>
<evidence type="ECO:0000313" key="2">
    <source>
        <dbReference type="Proteomes" id="UP001280121"/>
    </source>
</evidence>
<dbReference type="Proteomes" id="UP001280121">
    <property type="component" value="Unassembled WGS sequence"/>
</dbReference>